<name>A0A2P7BBN3_9HYPH</name>
<dbReference type="SUPFAM" id="SSF75620">
    <property type="entry name" value="Release factor"/>
    <property type="match status" value="1"/>
</dbReference>
<dbReference type="PROSITE" id="PS00745">
    <property type="entry name" value="RF_PROK_I"/>
    <property type="match status" value="1"/>
</dbReference>
<reference evidence="5" key="1">
    <citation type="submission" date="2017-11" db="EMBL/GenBank/DDBJ databases">
        <authorList>
            <person name="Kuznetsova I."/>
            <person name="Sazanova A."/>
            <person name="Chirak E."/>
            <person name="Safronova V."/>
            <person name="Willems A."/>
        </authorList>
    </citation>
    <scope>NUCLEOTIDE SEQUENCE [LARGE SCALE GENOMIC DNA]</scope>
    <source>
        <strain evidence="5">STM 196</strain>
    </source>
</reference>
<evidence type="ECO:0000259" key="3">
    <source>
        <dbReference type="PROSITE" id="PS00745"/>
    </source>
</evidence>
<dbReference type="EMBL" id="PGGO01000022">
    <property type="protein sequence ID" value="PSH63890.1"/>
    <property type="molecule type" value="Genomic_DNA"/>
</dbReference>
<feature type="compositionally biased region" description="Basic and acidic residues" evidence="2">
    <location>
        <begin position="121"/>
        <end position="145"/>
    </location>
</feature>
<organism evidence="4 5">
    <name type="scientific">Phyllobacterium brassicacearum</name>
    <dbReference type="NCBI Taxonomy" id="314235"/>
    <lineage>
        <taxon>Bacteria</taxon>
        <taxon>Pseudomonadati</taxon>
        <taxon>Pseudomonadota</taxon>
        <taxon>Alphaproteobacteria</taxon>
        <taxon>Hyphomicrobiales</taxon>
        <taxon>Phyllobacteriaceae</taxon>
        <taxon>Phyllobacterium</taxon>
    </lineage>
</organism>
<comment type="similarity">
    <text evidence="1">Belongs to the prokaryotic/mitochondrial release factor family.</text>
</comment>
<dbReference type="NCBIfam" id="NF006718">
    <property type="entry name" value="PRK09256.1"/>
    <property type="match status" value="1"/>
</dbReference>
<proteinExistence type="inferred from homology"/>
<dbReference type="AlphaFoldDB" id="A0A2P7BBN3"/>
<dbReference type="PANTHER" id="PTHR47814">
    <property type="entry name" value="PEPTIDYL-TRNA HYDROLASE ARFB"/>
    <property type="match status" value="1"/>
</dbReference>
<keyword evidence="4" id="KW-0378">Hydrolase</keyword>
<gene>
    <name evidence="4" type="ORF">CU102_22820</name>
</gene>
<dbReference type="PANTHER" id="PTHR47814:SF1">
    <property type="entry name" value="PEPTIDYL-TRNA HYDROLASE ARFB"/>
    <property type="match status" value="1"/>
</dbReference>
<dbReference type="RefSeq" id="WP_106713427.1">
    <property type="nucleotide sequence ID" value="NZ_PGGO01000022.1"/>
</dbReference>
<dbReference type="Proteomes" id="UP000241444">
    <property type="component" value="Unassembled WGS sequence"/>
</dbReference>
<comment type="caution">
    <text evidence="4">The sequence shown here is derived from an EMBL/GenBank/DDBJ whole genome shotgun (WGS) entry which is preliminary data.</text>
</comment>
<dbReference type="Gene3D" id="3.30.160.20">
    <property type="match status" value="1"/>
</dbReference>
<dbReference type="InterPro" id="IPR045853">
    <property type="entry name" value="Pep_chain_release_fac_I_sf"/>
</dbReference>
<feature type="region of interest" description="Disordered" evidence="2">
    <location>
        <begin position="101"/>
        <end position="145"/>
    </location>
</feature>
<feature type="domain" description="Prokaryotic-type class I peptide chain release factors" evidence="3">
    <location>
        <begin position="27"/>
        <end position="43"/>
    </location>
</feature>
<accession>A0A2P7BBN3</accession>
<dbReference type="Pfam" id="PF00472">
    <property type="entry name" value="RF-1"/>
    <property type="match status" value="1"/>
</dbReference>
<dbReference type="GO" id="GO:0004045">
    <property type="term" value="F:peptidyl-tRNA hydrolase activity"/>
    <property type="evidence" value="ECO:0007669"/>
    <property type="project" value="TreeGrafter"/>
</dbReference>
<dbReference type="GO" id="GO:0003747">
    <property type="term" value="F:translation release factor activity"/>
    <property type="evidence" value="ECO:0007669"/>
    <property type="project" value="InterPro"/>
</dbReference>
<dbReference type="GO" id="GO:0072344">
    <property type="term" value="P:rescue of stalled ribosome"/>
    <property type="evidence" value="ECO:0007669"/>
    <property type="project" value="TreeGrafter"/>
</dbReference>
<dbReference type="GO" id="GO:0043022">
    <property type="term" value="F:ribosome binding"/>
    <property type="evidence" value="ECO:0007669"/>
    <property type="project" value="TreeGrafter"/>
</dbReference>
<evidence type="ECO:0000256" key="1">
    <source>
        <dbReference type="ARBA" id="ARBA00010835"/>
    </source>
</evidence>
<dbReference type="OrthoDB" id="9815709at2"/>
<dbReference type="InterPro" id="IPR000352">
    <property type="entry name" value="Pep_chain_release_fac_I"/>
</dbReference>
<sequence length="145" mass="16218">MEESRGRIKITNRISIDEDDLEESFIRSAGPGGQNVNKVSTAVQLRFLGARAGLPDEVFARLVKLAGQRATKEGDILIEANRFRTQERNRQDARERMVALIAKAAEPPPPPRKKTRPTKGSIERRLKAKSGRSDVKRMRGKVKGD</sequence>
<evidence type="ECO:0000256" key="2">
    <source>
        <dbReference type="SAM" id="MobiDB-lite"/>
    </source>
</evidence>
<evidence type="ECO:0000313" key="4">
    <source>
        <dbReference type="EMBL" id="PSH63890.1"/>
    </source>
</evidence>
<keyword evidence="5" id="KW-1185">Reference proteome</keyword>
<evidence type="ECO:0000313" key="5">
    <source>
        <dbReference type="Proteomes" id="UP000241444"/>
    </source>
</evidence>
<protein>
    <submittedName>
        <fullName evidence="4">Aminoacyl-tRNA hydrolase</fullName>
    </submittedName>
</protein>